<dbReference type="InterPro" id="IPR036388">
    <property type="entry name" value="WH-like_DNA-bd_sf"/>
</dbReference>
<name>A0ABX2TFU9_9PROT</name>
<keyword evidence="3" id="KW-0804">Transcription</keyword>
<dbReference type="PANTHER" id="PTHR43537">
    <property type="entry name" value="TRANSCRIPTIONAL REGULATOR, GNTR FAMILY"/>
    <property type="match status" value="1"/>
</dbReference>
<evidence type="ECO:0000259" key="5">
    <source>
        <dbReference type="PROSITE" id="PS50949"/>
    </source>
</evidence>
<feature type="region of interest" description="Disordered" evidence="4">
    <location>
        <begin position="1"/>
        <end position="28"/>
    </location>
</feature>
<dbReference type="Pfam" id="PF07729">
    <property type="entry name" value="FCD"/>
    <property type="match status" value="1"/>
</dbReference>
<evidence type="ECO:0000313" key="6">
    <source>
        <dbReference type="EMBL" id="NYZ21904.1"/>
    </source>
</evidence>
<comment type="caution">
    <text evidence="6">The sequence shown here is derived from an EMBL/GenBank/DDBJ whole genome shotgun (WGS) entry which is preliminary data.</text>
</comment>
<dbReference type="InterPro" id="IPR011711">
    <property type="entry name" value="GntR_C"/>
</dbReference>
<dbReference type="RefSeq" id="WP_180283679.1">
    <property type="nucleotide sequence ID" value="NZ_JABFDB010000014.1"/>
</dbReference>
<sequence length="251" mass="26917">MRRTTTLRATAPAQRASATRPPASRAATAERQIFDTIAEAIAGRRLPPGTKLTEEQLASTFGVSRARIRRVLLLLSQERIVTLKPNRGAYVARPTPQEAREVFAARRLIEDDMAARFAALPPAARAAAARRLTAHVERERAAAAAGDRSASIRLSGEFHQLVGTLAGNAVLAELLEPLIARSSLAIAAYQPPSAEDCAPDEHAAIITALQDGDAALARRLMAEHLEEVEHKLVLDGDAEPAIDLKRVLLGA</sequence>
<feature type="domain" description="HTH gntR-type" evidence="5">
    <location>
        <begin position="27"/>
        <end position="94"/>
    </location>
</feature>
<keyword evidence="7" id="KW-1185">Reference proteome</keyword>
<dbReference type="Gene3D" id="1.20.120.530">
    <property type="entry name" value="GntR ligand-binding domain-like"/>
    <property type="match status" value="1"/>
</dbReference>
<evidence type="ECO:0000256" key="4">
    <source>
        <dbReference type="SAM" id="MobiDB-lite"/>
    </source>
</evidence>
<dbReference type="PROSITE" id="PS50949">
    <property type="entry name" value="HTH_GNTR"/>
    <property type="match status" value="1"/>
</dbReference>
<dbReference type="EMBL" id="JABFDB010000014">
    <property type="protein sequence ID" value="NYZ21904.1"/>
    <property type="molecule type" value="Genomic_DNA"/>
</dbReference>
<evidence type="ECO:0000256" key="3">
    <source>
        <dbReference type="ARBA" id="ARBA00023163"/>
    </source>
</evidence>
<accession>A0ABX2TFU9</accession>
<dbReference type="Gene3D" id="1.10.10.10">
    <property type="entry name" value="Winged helix-like DNA-binding domain superfamily/Winged helix DNA-binding domain"/>
    <property type="match status" value="1"/>
</dbReference>
<evidence type="ECO:0000256" key="2">
    <source>
        <dbReference type="ARBA" id="ARBA00023125"/>
    </source>
</evidence>
<dbReference type="SMART" id="SM00345">
    <property type="entry name" value="HTH_GNTR"/>
    <property type="match status" value="1"/>
</dbReference>
<evidence type="ECO:0000256" key="1">
    <source>
        <dbReference type="ARBA" id="ARBA00023015"/>
    </source>
</evidence>
<keyword evidence="1" id="KW-0805">Transcription regulation</keyword>
<dbReference type="InterPro" id="IPR036390">
    <property type="entry name" value="WH_DNA-bd_sf"/>
</dbReference>
<dbReference type="SUPFAM" id="SSF46785">
    <property type="entry name" value="Winged helix' DNA-binding domain"/>
    <property type="match status" value="1"/>
</dbReference>
<dbReference type="InterPro" id="IPR008920">
    <property type="entry name" value="TF_FadR/GntR_C"/>
</dbReference>
<dbReference type="PANTHER" id="PTHR43537:SF53">
    <property type="entry name" value="HTH-TYPE TRANSCRIPTIONAL REPRESSOR NANR"/>
    <property type="match status" value="1"/>
</dbReference>
<gene>
    <name evidence="6" type="ORF">HND93_19495</name>
</gene>
<dbReference type="CDD" id="cd07377">
    <property type="entry name" value="WHTH_GntR"/>
    <property type="match status" value="1"/>
</dbReference>
<protein>
    <submittedName>
        <fullName evidence="6">GntR family transcriptional regulator</fullName>
    </submittedName>
</protein>
<dbReference type="Pfam" id="PF00392">
    <property type="entry name" value="GntR"/>
    <property type="match status" value="1"/>
</dbReference>
<organism evidence="6 7">
    <name type="scientific">Azospirillum oleiclasticum</name>
    <dbReference type="NCBI Taxonomy" id="2735135"/>
    <lineage>
        <taxon>Bacteria</taxon>
        <taxon>Pseudomonadati</taxon>
        <taxon>Pseudomonadota</taxon>
        <taxon>Alphaproteobacteria</taxon>
        <taxon>Rhodospirillales</taxon>
        <taxon>Azospirillaceae</taxon>
        <taxon>Azospirillum</taxon>
    </lineage>
</organism>
<dbReference type="InterPro" id="IPR000524">
    <property type="entry name" value="Tscrpt_reg_HTH_GntR"/>
</dbReference>
<proteinExistence type="predicted"/>
<evidence type="ECO:0000313" key="7">
    <source>
        <dbReference type="Proteomes" id="UP000584642"/>
    </source>
</evidence>
<keyword evidence="2" id="KW-0238">DNA-binding</keyword>
<reference evidence="6 7" key="1">
    <citation type="submission" date="2020-05" db="EMBL/GenBank/DDBJ databases">
        <title>Azospirillum oleiclasticum sp. nov, a nitrogen-fixing and heavy crude oil-emulsifying bacterium isolated from the crude oil of Yumen Oilfield.</title>
        <authorList>
            <person name="Wu D."/>
            <person name="Cai M."/>
            <person name="Zhang X."/>
        </authorList>
    </citation>
    <scope>NUCLEOTIDE SEQUENCE [LARGE SCALE GENOMIC DNA]</scope>
    <source>
        <strain evidence="6 7">ROY-1-1-2</strain>
    </source>
</reference>
<dbReference type="SMART" id="SM00895">
    <property type="entry name" value="FCD"/>
    <property type="match status" value="1"/>
</dbReference>
<dbReference type="Proteomes" id="UP000584642">
    <property type="component" value="Unassembled WGS sequence"/>
</dbReference>
<dbReference type="SUPFAM" id="SSF48008">
    <property type="entry name" value="GntR ligand-binding domain-like"/>
    <property type="match status" value="1"/>
</dbReference>